<keyword evidence="2" id="KW-1185">Reference proteome</keyword>
<dbReference type="Proteomes" id="UP000016932">
    <property type="component" value="Unassembled WGS sequence"/>
</dbReference>
<accession>M3B2G9</accession>
<evidence type="ECO:0000313" key="1">
    <source>
        <dbReference type="EMBL" id="EME83568.1"/>
    </source>
</evidence>
<gene>
    <name evidence="1" type="ORF">MYCFIDRAFT_174998</name>
</gene>
<reference evidence="1 2" key="1">
    <citation type="journal article" date="2012" name="PLoS Pathog.">
        <title>Diverse lifestyles and strategies of plant pathogenesis encoded in the genomes of eighteen Dothideomycetes fungi.</title>
        <authorList>
            <person name="Ohm R.A."/>
            <person name="Feau N."/>
            <person name="Henrissat B."/>
            <person name="Schoch C.L."/>
            <person name="Horwitz B.A."/>
            <person name="Barry K.W."/>
            <person name="Condon B.J."/>
            <person name="Copeland A.C."/>
            <person name="Dhillon B."/>
            <person name="Glaser F."/>
            <person name="Hesse C.N."/>
            <person name="Kosti I."/>
            <person name="LaButti K."/>
            <person name="Lindquist E.A."/>
            <person name="Lucas S."/>
            <person name="Salamov A.A."/>
            <person name="Bradshaw R.E."/>
            <person name="Ciuffetti L."/>
            <person name="Hamelin R.C."/>
            <person name="Kema G.H.J."/>
            <person name="Lawrence C."/>
            <person name="Scott J.A."/>
            <person name="Spatafora J.W."/>
            <person name="Turgeon B.G."/>
            <person name="de Wit P.J.G.M."/>
            <person name="Zhong S."/>
            <person name="Goodwin S.B."/>
            <person name="Grigoriev I.V."/>
        </authorList>
    </citation>
    <scope>NUCLEOTIDE SEQUENCE [LARGE SCALE GENOMIC DNA]</scope>
    <source>
        <strain evidence="1 2">CIRAD86</strain>
    </source>
</reference>
<dbReference type="RefSeq" id="XP_007926755.1">
    <property type="nucleotide sequence ID" value="XM_007928564.1"/>
</dbReference>
<dbReference type="AlphaFoldDB" id="M3B2G9"/>
<dbReference type="VEuPathDB" id="FungiDB:MYCFIDRAFT_174998"/>
<evidence type="ECO:0000313" key="2">
    <source>
        <dbReference type="Proteomes" id="UP000016932"/>
    </source>
</evidence>
<proteinExistence type="predicted"/>
<dbReference type="KEGG" id="pfj:MYCFIDRAFT_174998"/>
<protein>
    <submittedName>
        <fullName evidence="1">Uncharacterized protein</fullName>
    </submittedName>
</protein>
<dbReference type="HOGENOM" id="CLU_2559268_0_0_1"/>
<dbReference type="EMBL" id="KB446558">
    <property type="protein sequence ID" value="EME83568.1"/>
    <property type="molecule type" value="Genomic_DNA"/>
</dbReference>
<dbReference type="GeneID" id="19333293"/>
<name>M3B2G9_PSEFD</name>
<organism evidence="1 2">
    <name type="scientific">Pseudocercospora fijiensis (strain CIRAD86)</name>
    <name type="common">Black leaf streak disease fungus</name>
    <name type="synonym">Mycosphaerella fijiensis</name>
    <dbReference type="NCBI Taxonomy" id="383855"/>
    <lineage>
        <taxon>Eukaryota</taxon>
        <taxon>Fungi</taxon>
        <taxon>Dikarya</taxon>
        <taxon>Ascomycota</taxon>
        <taxon>Pezizomycotina</taxon>
        <taxon>Dothideomycetes</taxon>
        <taxon>Dothideomycetidae</taxon>
        <taxon>Mycosphaerellales</taxon>
        <taxon>Mycosphaerellaceae</taxon>
        <taxon>Pseudocercospora</taxon>
    </lineage>
</organism>
<sequence length="82" mass="9116">MSETRNDEPRLGTICLIKARWYQHGAIESALLSSKPCKLSGMGPQVRLVMAQRRRMDFTIDSSAGAIAVTIYDFTYLDFGGT</sequence>